<feature type="domain" description="BON" evidence="7">
    <location>
        <begin position="41"/>
        <end position="109"/>
    </location>
</feature>
<feature type="chain" id="PRO_5034642940" description="Osmotically-inducible protein Y" evidence="6">
    <location>
        <begin position="19"/>
        <end position="112"/>
    </location>
</feature>
<protein>
    <recommendedName>
        <fullName evidence="5">Osmotically-inducible protein Y</fullName>
    </recommendedName>
</protein>
<dbReference type="GO" id="GO:0042597">
    <property type="term" value="C:periplasmic space"/>
    <property type="evidence" value="ECO:0007669"/>
    <property type="project" value="UniProtKB-SubCell"/>
</dbReference>
<dbReference type="Gene3D" id="3.30.1340.30">
    <property type="match status" value="1"/>
</dbReference>
<sequence>MKKNIPLLSLIIALGIPAAITTFNAGCAATRTRESTGEYIDDRAISTKVKAALLRDKTVSGFAVEVNVFRGVVQLGGFVDNQTQRQRAEEIARGVAGVQSVENNISVKERNP</sequence>
<feature type="signal peptide" evidence="6">
    <location>
        <begin position="1"/>
        <end position="18"/>
    </location>
</feature>
<gene>
    <name evidence="8" type="ORF">K0B96_04165</name>
</gene>
<dbReference type="PANTHER" id="PTHR34606">
    <property type="entry name" value="BON DOMAIN-CONTAINING PROTEIN"/>
    <property type="match status" value="1"/>
</dbReference>
<accession>A0A8F9XKL8</accession>
<keyword evidence="4" id="KW-0574">Periplasm</keyword>
<evidence type="ECO:0000259" key="7">
    <source>
        <dbReference type="PROSITE" id="PS50914"/>
    </source>
</evidence>
<evidence type="ECO:0000313" key="8">
    <source>
        <dbReference type="EMBL" id="QYM79823.1"/>
    </source>
</evidence>
<dbReference type="SMART" id="SM00749">
    <property type="entry name" value="BON"/>
    <property type="match status" value="1"/>
</dbReference>
<reference evidence="8" key="1">
    <citation type="submission" date="2021-08" db="EMBL/GenBank/DDBJ databases">
        <title>Genome of a novel bacterium of the phylum Verrucomicrobia, Oleiharenicola sp. KSB-15.</title>
        <authorList>
            <person name="Chung J.-H."/>
            <person name="Ahn J.-H."/>
            <person name="Yoon Y."/>
            <person name="Kim D.-Y."/>
            <person name="An S.-H."/>
            <person name="Park I."/>
            <person name="Yeon J."/>
        </authorList>
    </citation>
    <scope>NUCLEOTIDE SEQUENCE</scope>
    <source>
        <strain evidence="8">KSB-15</strain>
    </source>
</reference>
<dbReference type="InterPro" id="IPR014004">
    <property type="entry name" value="Transpt-assoc_nodulatn_dom_bac"/>
</dbReference>
<dbReference type="Proteomes" id="UP000825051">
    <property type="component" value="Chromosome"/>
</dbReference>
<dbReference type="KEGG" id="ole:K0B96_04165"/>
<dbReference type="InterPro" id="IPR051686">
    <property type="entry name" value="Lipoprotein_DolP"/>
</dbReference>
<evidence type="ECO:0000256" key="1">
    <source>
        <dbReference type="ARBA" id="ARBA00004418"/>
    </source>
</evidence>
<dbReference type="FunFam" id="3.30.1340.30:FF:000001">
    <property type="entry name" value="Molecular chaperone OsmY"/>
    <property type="match status" value="1"/>
</dbReference>
<name>A0A8F9XKL8_9BACT</name>
<evidence type="ECO:0000256" key="2">
    <source>
        <dbReference type="ARBA" id="ARBA00022729"/>
    </source>
</evidence>
<dbReference type="Pfam" id="PF04972">
    <property type="entry name" value="BON"/>
    <property type="match status" value="1"/>
</dbReference>
<comment type="subcellular location">
    <subcellularLocation>
        <location evidence="1">Periplasm</location>
    </subcellularLocation>
</comment>
<evidence type="ECO:0000313" key="9">
    <source>
        <dbReference type="Proteomes" id="UP000825051"/>
    </source>
</evidence>
<proteinExistence type="predicted"/>
<keyword evidence="9" id="KW-1185">Reference proteome</keyword>
<evidence type="ECO:0000256" key="3">
    <source>
        <dbReference type="ARBA" id="ARBA00022737"/>
    </source>
</evidence>
<dbReference type="EMBL" id="CP080507">
    <property type="protein sequence ID" value="QYM79823.1"/>
    <property type="molecule type" value="Genomic_DNA"/>
</dbReference>
<keyword evidence="3" id="KW-0677">Repeat</keyword>
<dbReference type="PANTHER" id="PTHR34606:SF16">
    <property type="entry name" value="BON DOMAIN-CONTAINING PROTEIN"/>
    <property type="match status" value="1"/>
</dbReference>
<dbReference type="InterPro" id="IPR007055">
    <property type="entry name" value="BON_dom"/>
</dbReference>
<dbReference type="AlphaFoldDB" id="A0A8F9XKL8"/>
<dbReference type="RefSeq" id="WP_220164177.1">
    <property type="nucleotide sequence ID" value="NZ_CP080507.1"/>
</dbReference>
<dbReference type="PROSITE" id="PS50914">
    <property type="entry name" value="BON"/>
    <property type="match status" value="1"/>
</dbReference>
<keyword evidence="2 6" id="KW-0732">Signal</keyword>
<organism evidence="8 9">
    <name type="scientific">Horticoccus luteus</name>
    <dbReference type="NCBI Taxonomy" id="2862869"/>
    <lineage>
        <taxon>Bacteria</taxon>
        <taxon>Pseudomonadati</taxon>
        <taxon>Verrucomicrobiota</taxon>
        <taxon>Opitutia</taxon>
        <taxon>Opitutales</taxon>
        <taxon>Opitutaceae</taxon>
        <taxon>Horticoccus</taxon>
    </lineage>
</organism>
<evidence type="ECO:0000256" key="4">
    <source>
        <dbReference type="ARBA" id="ARBA00022764"/>
    </source>
</evidence>
<evidence type="ECO:0000256" key="5">
    <source>
        <dbReference type="ARBA" id="ARBA00070588"/>
    </source>
</evidence>
<evidence type="ECO:0000256" key="6">
    <source>
        <dbReference type="SAM" id="SignalP"/>
    </source>
</evidence>